<evidence type="ECO:0000313" key="2">
    <source>
        <dbReference type="Proteomes" id="UP000789759"/>
    </source>
</evidence>
<organism evidence="1 2">
    <name type="scientific">Cetraspora pellucida</name>
    <dbReference type="NCBI Taxonomy" id="1433469"/>
    <lineage>
        <taxon>Eukaryota</taxon>
        <taxon>Fungi</taxon>
        <taxon>Fungi incertae sedis</taxon>
        <taxon>Mucoromycota</taxon>
        <taxon>Glomeromycotina</taxon>
        <taxon>Glomeromycetes</taxon>
        <taxon>Diversisporales</taxon>
        <taxon>Gigasporaceae</taxon>
        <taxon>Cetraspora</taxon>
    </lineage>
</organism>
<accession>A0A9N8WJY1</accession>
<gene>
    <name evidence="1" type="ORF">CPELLU_LOCUS1747</name>
</gene>
<sequence>MSKPKLIIKPTITKSNLQLNQTACIKAIESALKALFSPERPSIRAITSRFRILSTTLRHAVKNNGLPNYRGPATILSTHEEQQLVGYCKNMQKLGFGLTRLGVNYCIMNIVKSNNHNHPFKNNGPGKAWWKRFIRDYPDLSFHPSELPFFKLKAEYSKACNKLHSESGELVTKHTFTKMFDHLAPSIYTERIDVLSSSQPTNQELLSNATVHYSSVSSQAVHYSSISSSQQSHSFTQASTTIENELLKTGITFLKNENKILKEKLETFKNPNICSLKLALKYPIS</sequence>
<dbReference type="EMBL" id="CAJVQA010000678">
    <property type="protein sequence ID" value="CAG8485974.1"/>
    <property type="molecule type" value="Genomic_DNA"/>
</dbReference>
<reference evidence="1" key="1">
    <citation type="submission" date="2021-06" db="EMBL/GenBank/DDBJ databases">
        <authorList>
            <person name="Kallberg Y."/>
            <person name="Tangrot J."/>
            <person name="Rosling A."/>
        </authorList>
    </citation>
    <scope>NUCLEOTIDE SEQUENCE</scope>
    <source>
        <strain evidence="1">FL966</strain>
    </source>
</reference>
<evidence type="ECO:0000313" key="1">
    <source>
        <dbReference type="EMBL" id="CAG8485974.1"/>
    </source>
</evidence>
<dbReference type="Proteomes" id="UP000789759">
    <property type="component" value="Unassembled WGS sequence"/>
</dbReference>
<keyword evidence="2" id="KW-1185">Reference proteome</keyword>
<protein>
    <submittedName>
        <fullName evidence="1">16342_t:CDS:1</fullName>
    </submittedName>
</protein>
<dbReference type="OrthoDB" id="8194222at2759"/>
<proteinExistence type="predicted"/>
<comment type="caution">
    <text evidence="1">The sequence shown here is derived from an EMBL/GenBank/DDBJ whole genome shotgun (WGS) entry which is preliminary data.</text>
</comment>
<dbReference type="AlphaFoldDB" id="A0A9N8WJY1"/>
<name>A0A9N8WJY1_9GLOM</name>